<keyword evidence="2" id="KW-0813">Transport</keyword>
<feature type="transmembrane region" description="Helical" evidence="7">
    <location>
        <begin position="169"/>
        <end position="190"/>
    </location>
</feature>
<evidence type="ECO:0000256" key="1">
    <source>
        <dbReference type="ARBA" id="ARBA00004651"/>
    </source>
</evidence>
<dbReference type="Pfam" id="PF07690">
    <property type="entry name" value="MFS_1"/>
    <property type="match status" value="1"/>
</dbReference>
<protein>
    <submittedName>
        <fullName evidence="9">MFS transporter</fullName>
    </submittedName>
</protein>
<comment type="subcellular location">
    <subcellularLocation>
        <location evidence="1">Cell membrane</location>
        <topology evidence="1">Multi-pass membrane protein</topology>
    </subcellularLocation>
</comment>
<feature type="transmembrane region" description="Helical" evidence="7">
    <location>
        <begin position="331"/>
        <end position="354"/>
    </location>
</feature>
<evidence type="ECO:0000259" key="8">
    <source>
        <dbReference type="PROSITE" id="PS50850"/>
    </source>
</evidence>
<dbReference type="GO" id="GO:0005886">
    <property type="term" value="C:plasma membrane"/>
    <property type="evidence" value="ECO:0007669"/>
    <property type="project" value="UniProtKB-SubCell"/>
</dbReference>
<name>A0A9X3WVK0_9BACI</name>
<feature type="transmembrane region" description="Helical" evidence="7">
    <location>
        <begin position="270"/>
        <end position="290"/>
    </location>
</feature>
<feature type="transmembrane region" description="Helical" evidence="7">
    <location>
        <begin position="15"/>
        <end position="38"/>
    </location>
</feature>
<feature type="transmembrane region" description="Helical" evidence="7">
    <location>
        <begin position="142"/>
        <end position="163"/>
    </location>
</feature>
<organism evidence="9 10">
    <name type="scientific">Terrihalobacillus insolitus</name>
    <dbReference type="NCBI Taxonomy" id="2950438"/>
    <lineage>
        <taxon>Bacteria</taxon>
        <taxon>Bacillati</taxon>
        <taxon>Bacillota</taxon>
        <taxon>Bacilli</taxon>
        <taxon>Bacillales</taxon>
        <taxon>Bacillaceae</taxon>
        <taxon>Terrihalobacillus</taxon>
    </lineage>
</organism>
<dbReference type="InterPro" id="IPR036259">
    <property type="entry name" value="MFS_trans_sf"/>
</dbReference>
<keyword evidence="5 7" id="KW-1133">Transmembrane helix</keyword>
<gene>
    <name evidence="9" type="ORF">NC797_06280</name>
</gene>
<proteinExistence type="predicted"/>
<dbReference type="Gene3D" id="1.20.1720.10">
    <property type="entry name" value="Multidrug resistance protein D"/>
    <property type="match status" value="1"/>
</dbReference>
<dbReference type="InterPro" id="IPR011701">
    <property type="entry name" value="MFS"/>
</dbReference>
<feature type="domain" description="Major facilitator superfamily (MFS) profile" evidence="8">
    <location>
        <begin position="16"/>
        <end position="497"/>
    </location>
</feature>
<evidence type="ECO:0000313" key="9">
    <source>
        <dbReference type="EMBL" id="MDC3424114.1"/>
    </source>
</evidence>
<dbReference type="RefSeq" id="WP_272435918.1">
    <property type="nucleotide sequence ID" value="NZ_JAMQKB010000004.1"/>
</dbReference>
<keyword evidence="3" id="KW-1003">Cell membrane</keyword>
<keyword evidence="4 7" id="KW-0812">Transmembrane</keyword>
<dbReference type="SUPFAM" id="SSF103473">
    <property type="entry name" value="MFS general substrate transporter"/>
    <property type="match status" value="1"/>
</dbReference>
<feature type="transmembrane region" description="Helical" evidence="7">
    <location>
        <begin position="202"/>
        <end position="220"/>
    </location>
</feature>
<feature type="transmembrane region" description="Helical" evidence="7">
    <location>
        <begin position="474"/>
        <end position="495"/>
    </location>
</feature>
<keyword evidence="6 7" id="KW-0472">Membrane</keyword>
<evidence type="ECO:0000313" key="10">
    <source>
        <dbReference type="Proteomes" id="UP001145050"/>
    </source>
</evidence>
<feature type="transmembrane region" description="Helical" evidence="7">
    <location>
        <begin position="302"/>
        <end position="319"/>
    </location>
</feature>
<dbReference type="FunFam" id="1.20.1720.10:FF:000004">
    <property type="entry name" value="EmrB/QacA family drug resistance transporter"/>
    <property type="match status" value="1"/>
</dbReference>
<feature type="transmembrane region" description="Helical" evidence="7">
    <location>
        <begin position="405"/>
        <end position="423"/>
    </location>
</feature>
<accession>A0A9X3WVK0</accession>
<sequence length="513" mass="55821">MVHTRLETKKTNRPLVLAAVILGMFMAAIEATIVSTATPSIVADVGGFSLFTWVFSAFLLMQAVTIPIYGKLADLFGRKSIFTIGVIIFLIGSILCGFVKTMPMLIVFRSIQGIGAGAVQPIATTIVGDIYTKEERAKIQGYLASVWGISSVAGPMLGALFVQYLYWGWVFWINVPIGILAIIGIVNYLHEDIEQKKHNIDYLGSSLLFISVSSLMILLIQGGVSWSWISSPSLGLMALFLITFVFFFWQETRASEPMMPLGIWKNRIIAVANIGSLTTGAIMIGVSTFLPTFVQGVMERSPIVAGITLGMMSIGWPISSTIAGRLMIKIGYLRTAIIGGINLIIGSIFFITLTPKLGPVWAGVGSFFIGSGMGFATTTFIVSIQSSVEWKVRGVATASNMFMRILGNTIGASLMGAILNTRLQAFLDQKTDALDISVDVNVTNSILDPESRRILGEETVKLIQEGLTLSLQSVYWSLLVLAIISLIIITFLPHFERNTKSGVKKMKKFKKGN</sequence>
<dbReference type="GO" id="GO:0022857">
    <property type="term" value="F:transmembrane transporter activity"/>
    <property type="evidence" value="ECO:0007669"/>
    <property type="project" value="InterPro"/>
</dbReference>
<dbReference type="PANTHER" id="PTHR23501">
    <property type="entry name" value="MAJOR FACILITATOR SUPERFAMILY"/>
    <property type="match status" value="1"/>
</dbReference>
<feature type="transmembrane region" description="Helical" evidence="7">
    <location>
        <begin position="81"/>
        <end position="100"/>
    </location>
</feature>
<evidence type="ECO:0000256" key="7">
    <source>
        <dbReference type="SAM" id="Phobius"/>
    </source>
</evidence>
<dbReference type="PROSITE" id="PS50850">
    <property type="entry name" value="MFS"/>
    <property type="match status" value="1"/>
</dbReference>
<dbReference type="PANTHER" id="PTHR23501:SF191">
    <property type="entry name" value="VACUOLAR BASIC AMINO ACID TRANSPORTER 4"/>
    <property type="match status" value="1"/>
</dbReference>
<reference evidence="9" key="1">
    <citation type="submission" date="2022-06" db="EMBL/GenBank/DDBJ databases">
        <title>Aquibacillus sp. a new bacterium isolated from soil saline samples.</title>
        <authorList>
            <person name="Galisteo C."/>
            <person name="De La Haba R."/>
            <person name="Sanchez-Porro C."/>
            <person name="Ventosa A."/>
        </authorList>
    </citation>
    <scope>NUCLEOTIDE SEQUENCE</scope>
    <source>
        <strain evidence="9">3ASR75-11</strain>
    </source>
</reference>
<evidence type="ECO:0000256" key="5">
    <source>
        <dbReference type="ARBA" id="ARBA00022989"/>
    </source>
</evidence>
<dbReference type="Gene3D" id="1.20.1250.20">
    <property type="entry name" value="MFS general substrate transporter like domains"/>
    <property type="match status" value="1"/>
</dbReference>
<evidence type="ECO:0000256" key="3">
    <source>
        <dbReference type="ARBA" id="ARBA00022475"/>
    </source>
</evidence>
<feature type="transmembrane region" description="Helical" evidence="7">
    <location>
        <begin position="226"/>
        <end position="249"/>
    </location>
</feature>
<evidence type="ECO:0000256" key="2">
    <source>
        <dbReference type="ARBA" id="ARBA00022448"/>
    </source>
</evidence>
<dbReference type="InterPro" id="IPR020846">
    <property type="entry name" value="MFS_dom"/>
</dbReference>
<evidence type="ECO:0000256" key="6">
    <source>
        <dbReference type="ARBA" id="ARBA00023136"/>
    </source>
</evidence>
<dbReference type="Proteomes" id="UP001145050">
    <property type="component" value="Unassembled WGS sequence"/>
</dbReference>
<dbReference type="CDD" id="cd17502">
    <property type="entry name" value="MFS_Azr1_MDR_like"/>
    <property type="match status" value="1"/>
</dbReference>
<comment type="caution">
    <text evidence="9">The sequence shown here is derived from an EMBL/GenBank/DDBJ whole genome shotgun (WGS) entry which is preliminary data.</text>
</comment>
<keyword evidence="10" id="KW-1185">Reference proteome</keyword>
<evidence type="ECO:0000256" key="4">
    <source>
        <dbReference type="ARBA" id="ARBA00022692"/>
    </source>
</evidence>
<dbReference type="EMBL" id="JAMQKB010000004">
    <property type="protein sequence ID" value="MDC3424114.1"/>
    <property type="molecule type" value="Genomic_DNA"/>
</dbReference>
<feature type="transmembrane region" description="Helical" evidence="7">
    <location>
        <begin position="360"/>
        <end position="384"/>
    </location>
</feature>
<dbReference type="AlphaFoldDB" id="A0A9X3WVK0"/>
<feature type="transmembrane region" description="Helical" evidence="7">
    <location>
        <begin position="50"/>
        <end position="69"/>
    </location>
</feature>